<dbReference type="EMBL" id="NIOJ01000029">
    <property type="protein sequence ID" value="PNT98255.1"/>
    <property type="molecule type" value="Genomic_DNA"/>
</dbReference>
<dbReference type="GO" id="GO:0042601">
    <property type="term" value="C:endospore-forming forespore"/>
    <property type="evidence" value="ECO:0007669"/>
    <property type="project" value="TreeGrafter"/>
</dbReference>
<evidence type="ECO:0000313" key="2">
    <source>
        <dbReference type="EMBL" id="PNT98255.1"/>
    </source>
</evidence>
<dbReference type="KEGG" id="cthd:CDO33_03210"/>
<dbReference type="InterPro" id="IPR049539">
    <property type="entry name" value="SPL"/>
</dbReference>
<dbReference type="PANTHER" id="PTHR37822">
    <property type="entry name" value="SPORE PHOTOPRODUCT LYASE-RELATED"/>
    <property type="match status" value="1"/>
</dbReference>
<dbReference type="GO" id="GO:0051539">
    <property type="term" value="F:4 iron, 4 sulfur cluster binding"/>
    <property type="evidence" value="ECO:0007669"/>
    <property type="project" value="TreeGrafter"/>
</dbReference>
<dbReference type="AlphaFoldDB" id="A0A2K2FHJ8"/>
<dbReference type="InterPro" id="IPR000845">
    <property type="entry name" value="Nucleoside_phosphorylase_d"/>
</dbReference>
<sequence>MVLIVTALMIEAAPIIEHFRLKKDMAIHEFPVYRNSDIALIVSGIGKVKSAMASVYLYSIYGKKEEDILVNIGFCGAGSSRYSPGTMLLINKVTDMDTGRDYYPDVFFGQDMPKESVRCYSKPVMREDVGENIDIFCDMESSGIMEAANKFVYSHNVAILKIVSDYLNPQNLDKEQLKSLVRDQMPQVERIIGQLKQLNESSGDLSLSSEEREGVEAFSDRMKFSKAMKQMLLKEMKYAKLRGKEPLKVLESFMDIKVESRVEGKKVLEQIRQKIK</sequence>
<dbReference type="Proteomes" id="UP000236151">
    <property type="component" value="Unassembled WGS sequence"/>
</dbReference>
<dbReference type="GO" id="GO:1904047">
    <property type="term" value="F:S-adenosyl-L-methionine binding"/>
    <property type="evidence" value="ECO:0007669"/>
    <property type="project" value="TreeGrafter"/>
</dbReference>
<dbReference type="Gene3D" id="3.40.50.1580">
    <property type="entry name" value="Nucleoside phosphorylase domain"/>
    <property type="match status" value="1"/>
</dbReference>
<organism evidence="2 3">
    <name type="scientific">Clostridium thermosuccinogenes</name>
    <dbReference type="NCBI Taxonomy" id="84032"/>
    <lineage>
        <taxon>Bacteria</taxon>
        <taxon>Bacillati</taxon>
        <taxon>Bacillota</taxon>
        <taxon>Clostridia</taxon>
        <taxon>Eubacteriales</taxon>
        <taxon>Clostridiaceae</taxon>
        <taxon>Clostridium</taxon>
    </lineage>
</organism>
<feature type="domain" description="Nucleoside phosphorylase" evidence="1">
    <location>
        <begin position="4"/>
        <end position="104"/>
    </location>
</feature>
<dbReference type="InterPro" id="IPR035994">
    <property type="entry name" value="Nucleoside_phosphorylase_sf"/>
</dbReference>
<evidence type="ECO:0000259" key="1">
    <source>
        <dbReference type="Pfam" id="PF01048"/>
    </source>
</evidence>
<dbReference type="PANTHER" id="PTHR37822:SF2">
    <property type="entry name" value="SPORE PHOTOPRODUCT LYASE"/>
    <property type="match status" value="1"/>
</dbReference>
<dbReference type="RefSeq" id="WP_103081864.1">
    <property type="nucleotide sequence ID" value="NZ_CP021850.1"/>
</dbReference>
<accession>A0A2K2FHJ8</accession>
<dbReference type="GO" id="GO:0003913">
    <property type="term" value="F:DNA photolyase activity"/>
    <property type="evidence" value="ECO:0007669"/>
    <property type="project" value="TreeGrafter"/>
</dbReference>
<proteinExistence type="predicted"/>
<dbReference type="GO" id="GO:0009116">
    <property type="term" value="P:nucleoside metabolic process"/>
    <property type="evidence" value="ECO:0007669"/>
    <property type="project" value="InterPro"/>
</dbReference>
<evidence type="ECO:0000313" key="3">
    <source>
        <dbReference type="Proteomes" id="UP000236151"/>
    </source>
</evidence>
<gene>
    <name evidence="2" type="ORF">CDQ84_11365</name>
</gene>
<dbReference type="OrthoDB" id="21362at2"/>
<keyword evidence="3" id="KW-1185">Reference proteome</keyword>
<reference evidence="2 3" key="1">
    <citation type="submission" date="2017-06" db="EMBL/GenBank/DDBJ databases">
        <title>Investigating the central metabolism of Clostridium thermosuccinogenes.</title>
        <authorList>
            <person name="Koendjbiharie J.G."/>
            <person name="van Kranenburg R."/>
        </authorList>
    </citation>
    <scope>NUCLEOTIDE SEQUENCE [LARGE SCALE GENOMIC DNA]</scope>
    <source>
        <strain evidence="2 3">DSM 5806</strain>
    </source>
</reference>
<name>A0A2K2FHJ8_9CLOT</name>
<protein>
    <submittedName>
        <fullName evidence="2">Nucleoside phosphorylase</fullName>
    </submittedName>
</protein>
<dbReference type="SUPFAM" id="SSF53167">
    <property type="entry name" value="Purine and uridine phosphorylases"/>
    <property type="match status" value="1"/>
</dbReference>
<comment type="caution">
    <text evidence="2">The sequence shown here is derived from an EMBL/GenBank/DDBJ whole genome shotgun (WGS) entry which is preliminary data.</text>
</comment>
<dbReference type="Pfam" id="PF01048">
    <property type="entry name" value="PNP_UDP_1"/>
    <property type="match status" value="1"/>
</dbReference>